<dbReference type="EMBL" id="BAABHC010000029">
    <property type="protein sequence ID" value="GAA4440033.1"/>
    <property type="molecule type" value="Genomic_DNA"/>
</dbReference>
<feature type="signal peptide" evidence="1">
    <location>
        <begin position="1"/>
        <end position="18"/>
    </location>
</feature>
<accession>A0ABP8LY07</accession>
<gene>
    <name evidence="2" type="ORF">GCM10023188_36830</name>
</gene>
<protein>
    <submittedName>
        <fullName evidence="2">Uncharacterized protein</fullName>
    </submittedName>
</protein>
<dbReference type="Proteomes" id="UP001500552">
    <property type="component" value="Unassembled WGS sequence"/>
</dbReference>
<proteinExistence type="predicted"/>
<reference evidence="3" key="1">
    <citation type="journal article" date="2019" name="Int. J. Syst. Evol. Microbiol.">
        <title>The Global Catalogue of Microorganisms (GCM) 10K type strain sequencing project: providing services to taxonomists for standard genome sequencing and annotation.</title>
        <authorList>
            <consortium name="The Broad Institute Genomics Platform"/>
            <consortium name="The Broad Institute Genome Sequencing Center for Infectious Disease"/>
            <person name="Wu L."/>
            <person name="Ma J."/>
        </authorList>
    </citation>
    <scope>NUCLEOTIDE SEQUENCE [LARGE SCALE GENOMIC DNA]</scope>
    <source>
        <strain evidence="3">JCM 17926</strain>
    </source>
</reference>
<evidence type="ECO:0000313" key="2">
    <source>
        <dbReference type="EMBL" id="GAA4440033.1"/>
    </source>
</evidence>
<feature type="chain" id="PRO_5046767810" evidence="1">
    <location>
        <begin position="19"/>
        <end position="165"/>
    </location>
</feature>
<organism evidence="2 3">
    <name type="scientific">Pontibacter saemangeumensis</name>
    <dbReference type="NCBI Taxonomy" id="1084525"/>
    <lineage>
        <taxon>Bacteria</taxon>
        <taxon>Pseudomonadati</taxon>
        <taxon>Bacteroidota</taxon>
        <taxon>Cytophagia</taxon>
        <taxon>Cytophagales</taxon>
        <taxon>Hymenobacteraceae</taxon>
        <taxon>Pontibacter</taxon>
    </lineage>
</organism>
<keyword evidence="3" id="KW-1185">Reference proteome</keyword>
<name>A0ABP8LY07_9BACT</name>
<keyword evidence="1" id="KW-0732">Signal</keyword>
<sequence length="165" mass="18612">MKISLLLSLFLFAAIANAFSQEAKTFYMSINMFDKDCTYIVDGVISPATVEVPIPLAHFEQAASKEKLEEFGVADSPCVMVKSSSDLAIENYIYRQVHEEVQQIGIQYKIPIALNGKLEHFFIERRSQLSKVREEQIKTVRFLNKAAAQAIYGDKVVFGLIEITI</sequence>
<evidence type="ECO:0000256" key="1">
    <source>
        <dbReference type="SAM" id="SignalP"/>
    </source>
</evidence>
<comment type="caution">
    <text evidence="2">The sequence shown here is derived from an EMBL/GenBank/DDBJ whole genome shotgun (WGS) entry which is preliminary data.</text>
</comment>
<evidence type="ECO:0000313" key="3">
    <source>
        <dbReference type="Proteomes" id="UP001500552"/>
    </source>
</evidence>